<dbReference type="OrthoDB" id="292792at2"/>
<accession>A0A517QYN4</accession>
<organism evidence="1 2">
    <name type="scientific">Stratiformator vulcanicus</name>
    <dbReference type="NCBI Taxonomy" id="2527980"/>
    <lineage>
        <taxon>Bacteria</taxon>
        <taxon>Pseudomonadati</taxon>
        <taxon>Planctomycetota</taxon>
        <taxon>Planctomycetia</taxon>
        <taxon>Planctomycetales</taxon>
        <taxon>Planctomycetaceae</taxon>
        <taxon>Stratiformator</taxon>
    </lineage>
</organism>
<keyword evidence="2" id="KW-1185">Reference proteome</keyword>
<evidence type="ECO:0000313" key="2">
    <source>
        <dbReference type="Proteomes" id="UP000317318"/>
    </source>
</evidence>
<sequence>MTLLIRSALVACGLTHGVVALGSGSFNQPLIVFLGESATEGSARTVAGDIYQAERASSGSALGYSSCAEEVVSGISAHISVTGTQAMNIACFSDDGCDVWVTDLTSGGSSTQVLAKSNEAQALSNTGDAFHVLGGGTPYAFEPSHTYRIDLTYRNKIYTGSTDVDGVVLIAFGGNAVKFKPTEFVDDPYDAEIPLTAQMGEAILTPSVKNVGRAVDRTFSFAQQPNPNDDFIELDSSSGELRVSKSLIKLNPWGDLVPSTDSYSMQLKVTDVTPDGSVPPQTDVADVTVRISPKSIVGLVGDSVGVESPIDTIQLTVVRVGLGASTNDLHVGGVLKFEGMSGSLPPCEPGDIDVGYHGWSVTIPAGQDRADLHVWTPVPDLWENEPVEQFLVKLQSPPELITDGTAPVPTNLGFDHQTMLAEIEGRILERMGLFGGENNDQSLEDGSPLGIDENDVDQGGISDCYLLVAAILAARHRPDKLQECMELNQATGTYTVRLLRPKNLQTGAYKYEYTTNGSFLDRGASQAQLTGDYDLFGAVEVWPQLFEWGYAQSEDDGYGGIAAGGQGGAQIWKFYFDLDANYLGQFQNMTAAQIGAAIRTEIDAGYAVSVGSLPSPGDPVANGVEFQDDGDKRMASNHEYVVDGFGTTQSAMVPCLILTNPHGPNRRVYVPLTSLDQIVDTYSRYSK</sequence>
<dbReference type="Gene3D" id="2.60.40.60">
    <property type="entry name" value="Cadherins"/>
    <property type="match status" value="1"/>
</dbReference>
<reference evidence="1 2" key="1">
    <citation type="submission" date="2019-02" db="EMBL/GenBank/DDBJ databases">
        <title>Deep-cultivation of Planctomycetes and their phenomic and genomic characterization uncovers novel biology.</title>
        <authorList>
            <person name="Wiegand S."/>
            <person name="Jogler M."/>
            <person name="Boedeker C."/>
            <person name="Pinto D."/>
            <person name="Vollmers J."/>
            <person name="Rivas-Marin E."/>
            <person name="Kohn T."/>
            <person name="Peeters S.H."/>
            <person name="Heuer A."/>
            <person name="Rast P."/>
            <person name="Oberbeckmann S."/>
            <person name="Bunk B."/>
            <person name="Jeske O."/>
            <person name="Meyerdierks A."/>
            <person name="Storesund J.E."/>
            <person name="Kallscheuer N."/>
            <person name="Luecker S."/>
            <person name="Lage O.M."/>
            <person name="Pohl T."/>
            <person name="Merkel B.J."/>
            <person name="Hornburger P."/>
            <person name="Mueller R.-W."/>
            <person name="Bruemmer F."/>
            <person name="Labrenz M."/>
            <person name="Spormann A.M."/>
            <person name="Op den Camp H."/>
            <person name="Overmann J."/>
            <person name="Amann R."/>
            <person name="Jetten M.S.M."/>
            <person name="Mascher T."/>
            <person name="Medema M.H."/>
            <person name="Devos D.P."/>
            <person name="Kaster A.-K."/>
            <person name="Ovreas L."/>
            <person name="Rohde M."/>
            <person name="Galperin M.Y."/>
            <person name="Jogler C."/>
        </authorList>
    </citation>
    <scope>NUCLEOTIDE SEQUENCE [LARGE SCALE GENOMIC DNA]</scope>
    <source>
        <strain evidence="1 2">Pan189</strain>
    </source>
</reference>
<dbReference type="KEGG" id="svp:Pan189_10770"/>
<evidence type="ECO:0000313" key="1">
    <source>
        <dbReference type="EMBL" id="QDT36714.1"/>
    </source>
</evidence>
<dbReference type="AlphaFoldDB" id="A0A517QYN4"/>
<protein>
    <recommendedName>
        <fullName evidence="3">Calpain catalytic domain-containing protein</fullName>
    </recommendedName>
</protein>
<dbReference type="EMBL" id="CP036268">
    <property type="protein sequence ID" value="QDT36714.1"/>
    <property type="molecule type" value="Genomic_DNA"/>
</dbReference>
<dbReference type="Proteomes" id="UP000317318">
    <property type="component" value="Chromosome"/>
</dbReference>
<proteinExistence type="predicted"/>
<evidence type="ECO:0008006" key="3">
    <source>
        <dbReference type="Google" id="ProtNLM"/>
    </source>
</evidence>
<gene>
    <name evidence="1" type="ORF">Pan189_10770</name>
</gene>
<name>A0A517QYN4_9PLAN</name>
<dbReference type="RefSeq" id="WP_145362897.1">
    <property type="nucleotide sequence ID" value="NZ_CP036268.1"/>
</dbReference>